<organism evidence="1 2">
    <name type="scientific">Caerostris extrusa</name>
    <name type="common">Bark spider</name>
    <name type="synonym">Caerostris bankana</name>
    <dbReference type="NCBI Taxonomy" id="172846"/>
    <lineage>
        <taxon>Eukaryota</taxon>
        <taxon>Metazoa</taxon>
        <taxon>Ecdysozoa</taxon>
        <taxon>Arthropoda</taxon>
        <taxon>Chelicerata</taxon>
        <taxon>Arachnida</taxon>
        <taxon>Araneae</taxon>
        <taxon>Araneomorphae</taxon>
        <taxon>Entelegynae</taxon>
        <taxon>Araneoidea</taxon>
        <taxon>Araneidae</taxon>
        <taxon>Caerostris</taxon>
    </lineage>
</organism>
<dbReference type="AlphaFoldDB" id="A0AAV4MK38"/>
<evidence type="ECO:0000313" key="1">
    <source>
        <dbReference type="EMBL" id="GIX71846.1"/>
    </source>
</evidence>
<accession>A0AAV4MK38</accession>
<evidence type="ECO:0000313" key="2">
    <source>
        <dbReference type="Proteomes" id="UP001054945"/>
    </source>
</evidence>
<proteinExistence type="predicted"/>
<reference evidence="1 2" key="1">
    <citation type="submission" date="2021-06" db="EMBL/GenBank/DDBJ databases">
        <title>Caerostris extrusa draft genome.</title>
        <authorList>
            <person name="Kono N."/>
            <person name="Arakawa K."/>
        </authorList>
    </citation>
    <scope>NUCLEOTIDE SEQUENCE [LARGE SCALE GENOMIC DNA]</scope>
</reference>
<dbReference type="EMBL" id="BPLR01002258">
    <property type="protein sequence ID" value="GIX71846.1"/>
    <property type="molecule type" value="Genomic_DNA"/>
</dbReference>
<dbReference type="Proteomes" id="UP001054945">
    <property type="component" value="Unassembled WGS sequence"/>
</dbReference>
<gene>
    <name evidence="1" type="ORF">CEXT_789831</name>
</gene>
<sequence>MASSNSTAGRGKKNNVQLITDGLWHDNIATSCNPYVDDGAGYRARGQVGEFPLLAGQFNDSQEPLHPRRS</sequence>
<keyword evidence="2" id="KW-1185">Reference proteome</keyword>
<protein>
    <submittedName>
        <fullName evidence="1">Uncharacterized protein</fullName>
    </submittedName>
</protein>
<name>A0AAV4MK38_CAEEX</name>
<comment type="caution">
    <text evidence="1">The sequence shown here is derived from an EMBL/GenBank/DDBJ whole genome shotgun (WGS) entry which is preliminary data.</text>
</comment>